<name>A0A7U5HKM0_9CORY</name>
<organism evidence="1">
    <name type="scientific">Corynebacterium silvaticum</name>
    <dbReference type="NCBI Taxonomy" id="2320431"/>
    <lineage>
        <taxon>Bacteria</taxon>
        <taxon>Bacillati</taxon>
        <taxon>Actinomycetota</taxon>
        <taxon>Actinomycetes</taxon>
        <taxon>Mycobacteriales</taxon>
        <taxon>Corynebacteriaceae</taxon>
        <taxon>Corynebacterium</taxon>
    </lineage>
</organism>
<reference evidence="1" key="1">
    <citation type="journal article" date="2014" name="BMC Vet. Res.">
        <title>First report of Corynebacterium pseudotuberculosis from caseous lymphadenitis lesions in Black Alentejano pig (Sus scrofa domesticus).</title>
        <authorList>
            <person name="Oliveira M."/>
            <person name="Barroco C."/>
            <person name="Mottola C."/>
            <person name="Santos R."/>
            <person name="Lemsaddek A."/>
            <person name="Tavares L."/>
            <person name="Semedo-Lemsaddek T."/>
        </authorList>
    </citation>
    <scope>NUCLEOTIDE SEQUENCE [LARGE SCALE GENOMIC DNA]</scope>
    <source>
        <strain evidence="1">PO100/5</strain>
    </source>
</reference>
<dbReference type="AlphaFoldDB" id="A0A7U5HKM0"/>
<gene>
    <name evidence="1" type="ORF">CBE74_02320</name>
</gene>
<proteinExistence type="predicted"/>
<reference evidence="1" key="5">
    <citation type="journal article" date="2020" name="PLoS ONE">
        <title>Taxonomic classification of strain PO100/5 shows a broader geographic distribution and genetic markers of the recently described Corynebacterium silvaticum.</title>
        <authorList>
            <person name="Viana M.V.C."/>
            <person name="Profeta R."/>
            <person name="da Silva A.L."/>
            <person name="Hurtado R."/>
            <person name="Cerqueira J.C."/>
            <person name="Ribeiro B.F.S."/>
            <person name="Almeida M.O."/>
            <person name="Morais-Rodrigues F."/>
            <person name="Soares S.C."/>
            <person name="Oliveira M."/>
            <person name="Tavares L."/>
            <person name="Figueiredo H."/>
            <person name="Wattam A.R."/>
            <person name="Barh D."/>
            <person name="Ghosh P."/>
            <person name="Silva A."/>
            <person name="Azevedo V."/>
        </authorList>
    </citation>
    <scope>NUCLEOTIDE SEQUENCE</scope>
    <source>
        <strain evidence="1">PO100/5</strain>
    </source>
</reference>
<reference evidence="1" key="2">
    <citation type="submission" date="2017-05" db="EMBL/GenBank/DDBJ databases">
        <authorList>
            <person name="Oliveira G."/>
            <person name="Souza T."/>
            <person name="Jamal S."/>
            <person name="Jaiswal A."/>
            <person name="Lima A."/>
            <person name="Gomide A."/>
            <person name="FIgueiredo H."/>
            <person name="Vasco V."/>
        </authorList>
    </citation>
    <scope>NUCLEOTIDE SEQUENCE</scope>
    <source>
        <strain evidence="1">PO100/5</strain>
    </source>
</reference>
<evidence type="ECO:0000313" key="1">
    <source>
        <dbReference type="EMBL" id="ARU45527.1"/>
    </source>
</evidence>
<protein>
    <submittedName>
        <fullName evidence="1">Uncharacterized protein</fullName>
    </submittedName>
</protein>
<dbReference type="EMBL" id="CP021417">
    <property type="protein sequence ID" value="ARU45527.1"/>
    <property type="molecule type" value="Genomic_DNA"/>
</dbReference>
<sequence>MEKLSEHVTNYNGFAEAHSIQKYLYIDSIDASLHTIRKIMTEKDLVTKYGFVVSIASIAIAF</sequence>
<accession>A0A7U5HKM0</accession>
<reference evidence="1" key="3">
    <citation type="journal article" date="2020" name="Antonie Van Leeuwenhoek">
        <title>Phylogenomic characterisation of a novel corynebacterial species pathogenic to animals.</title>
        <authorList>
            <person name="Moller J."/>
            <person name="Musella L."/>
            <person name="Melnikov V."/>
            <person name="Geissdorfer W."/>
            <person name="Burkovski A."/>
            <person name="Sangal V."/>
        </authorList>
    </citation>
    <scope>NUCLEOTIDE SEQUENCE</scope>
    <source>
        <strain evidence="1">PO100/5</strain>
    </source>
</reference>
<dbReference type="KEGG" id="csil:CBE74_02320"/>
<reference evidence="1" key="4">
    <citation type="journal article" date="2020" name="Int. J. Syst. Evol. Microbiol.">
        <title>Corynebacterium silvaticum sp. nov., a unique group of NTTB corynebacteria in wild boar and roe deer.</title>
        <authorList>
            <person name="Dangel A."/>
            <person name="Berger A."/>
            <person name="Rau J."/>
            <person name="Eisenberg T."/>
            <person name="Kampfer P."/>
            <person name="Margos G."/>
            <person name="Contzen M."/>
            <person name="Busse H.J."/>
            <person name="Konrad R."/>
            <person name="Peters M."/>
            <person name="Sting R."/>
            <person name="Sing A."/>
        </authorList>
    </citation>
    <scope>NUCLEOTIDE SEQUENCE</scope>
    <source>
        <strain evidence="1">PO100/5</strain>
    </source>
</reference>